<dbReference type="Proteomes" id="UP000031565">
    <property type="component" value="Unassembled WGS sequence"/>
</dbReference>
<dbReference type="EMBL" id="JTLV02000005">
    <property type="protein sequence ID" value="PQM30042.1"/>
    <property type="molecule type" value="Genomic_DNA"/>
</dbReference>
<evidence type="ECO:0000313" key="2">
    <source>
        <dbReference type="Proteomes" id="UP000031565"/>
    </source>
</evidence>
<name>A0A2P6F9A5_9MOLU</name>
<comment type="caution">
    <text evidence="1">The sequence shown here is derived from an EMBL/GenBank/DDBJ whole genome shotgun (WGS) entry which is preliminary data.</text>
</comment>
<reference evidence="1 2" key="1">
    <citation type="journal article" date="2015" name="MBio">
        <title>Genome sequence of the Drosophila melanogaster male-killing Spiroplasma strain MSRO endosymbiont.</title>
        <authorList>
            <person name="Paredes J.C."/>
            <person name="Herren J.K."/>
            <person name="Schupfer F."/>
            <person name="Marin R."/>
            <person name="Claverol S."/>
            <person name="Kuo C.H."/>
            <person name="Lemaitre B."/>
            <person name="Beven L."/>
        </authorList>
    </citation>
    <scope>NUCLEOTIDE SEQUENCE [LARGE SCALE GENOMIC DNA]</scope>
    <source>
        <strain evidence="1 2">MSRO</strain>
    </source>
</reference>
<protein>
    <submittedName>
        <fullName evidence="1">Uncharacterized protein</fullName>
    </submittedName>
</protein>
<keyword evidence="2" id="KW-1185">Reference proteome</keyword>
<evidence type="ECO:0000313" key="1">
    <source>
        <dbReference type="EMBL" id="PQM30042.1"/>
    </source>
</evidence>
<dbReference type="AlphaFoldDB" id="A0A2P6F9A5"/>
<organism evidence="1 2">
    <name type="scientific">Spiroplasma poulsonii</name>
    <dbReference type="NCBI Taxonomy" id="2138"/>
    <lineage>
        <taxon>Bacteria</taxon>
        <taxon>Bacillati</taxon>
        <taxon>Mycoplasmatota</taxon>
        <taxon>Mollicutes</taxon>
        <taxon>Entomoplasmatales</taxon>
        <taxon>Spiroplasmataceae</taxon>
        <taxon>Spiroplasma</taxon>
    </lineage>
</organism>
<accession>A0A2P6F9A5</accession>
<proteinExistence type="predicted"/>
<gene>
    <name evidence="1" type="ORF">SMSRO_SF026990</name>
</gene>
<sequence>MYNMYPVHPTNKYYASPEVSWYNIQGIQPTMITGYEDWKKDMESRYDFENKKIVRGF</sequence>